<accession>A0A073AXR7</accession>
<feature type="compositionally biased region" description="Basic and acidic residues" evidence="1">
    <location>
        <begin position="44"/>
        <end position="57"/>
    </location>
</feature>
<dbReference type="Proteomes" id="UP000031419">
    <property type="component" value="Unassembled WGS sequence"/>
</dbReference>
<dbReference type="STRING" id="28042.GU90_12840"/>
<evidence type="ECO:0000313" key="2">
    <source>
        <dbReference type="EMBL" id="KEI43867.1"/>
    </source>
</evidence>
<proteinExistence type="predicted"/>
<organism evidence="2 3">
    <name type="scientific">Saccharopolyspora rectivirgula</name>
    <dbReference type="NCBI Taxonomy" id="28042"/>
    <lineage>
        <taxon>Bacteria</taxon>
        <taxon>Bacillati</taxon>
        <taxon>Actinomycetota</taxon>
        <taxon>Actinomycetes</taxon>
        <taxon>Pseudonocardiales</taxon>
        <taxon>Pseudonocardiaceae</taxon>
        <taxon>Saccharopolyspora</taxon>
    </lineage>
</organism>
<dbReference type="EMBL" id="JNVU01000031">
    <property type="protein sequence ID" value="KEI43867.1"/>
    <property type="molecule type" value="Genomic_DNA"/>
</dbReference>
<reference evidence="2 3" key="1">
    <citation type="submission" date="2014-06" db="EMBL/GenBank/DDBJ databases">
        <title>Saccharopolyspora rectivirgula DSM-43113 Genome sequencing.</title>
        <authorList>
            <person name="Barrera C."/>
            <person name="Millon L."/>
            <person name="Rognon B."/>
            <person name="Zaugg C."/>
            <person name="Monod M."/>
        </authorList>
    </citation>
    <scope>NUCLEOTIDE SEQUENCE [LARGE SCALE GENOMIC DNA]</scope>
    <source>
        <strain evidence="2 3">DSM 43113</strain>
    </source>
</reference>
<comment type="caution">
    <text evidence="2">The sequence shown here is derived from an EMBL/GenBank/DDBJ whole genome shotgun (WGS) entry which is preliminary data.</text>
</comment>
<gene>
    <name evidence="2" type="ORF">GU90_12840</name>
</gene>
<name>A0A073AXR7_9PSEU</name>
<evidence type="ECO:0000313" key="3">
    <source>
        <dbReference type="Proteomes" id="UP000031419"/>
    </source>
</evidence>
<feature type="region of interest" description="Disordered" evidence="1">
    <location>
        <begin position="41"/>
        <end position="76"/>
    </location>
</feature>
<evidence type="ECO:0000256" key="1">
    <source>
        <dbReference type="SAM" id="MobiDB-lite"/>
    </source>
</evidence>
<keyword evidence="3" id="KW-1185">Reference proteome</keyword>
<protein>
    <submittedName>
        <fullName evidence="2">Uncharacterized protein</fullName>
    </submittedName>
</protein>
<dbReference type="AlphaFoldDB" id="A0A073AXR7"/>
<sequence length="95" mass="9887">MRPRGPALSRSSLHAAEGVQHDAALDQCSVLAAPFASTTATGMDRQRAGRGGHEHEQSTCARVAGAPKKLPTPAKSAAVIMLPRTGIGDMRSAER</sequence>